<dbReference type="Proteomes" id="UP000002630">
    <property type="component" value="Linkage Group LG23"/>
</dbReference>
<dbReference type="EMBL" id="FN649748">
    <property type="protein sequence ID" value="CBN78963.1"/>
    <property type="molecule type" value="Genomic_DNA"/>
</dbReference>
<keyword evidence="3" id="KW-1185">Reference proteome</keyword>
<dbReference type="EMBL" id="FN648120">
    <property type="protein sequence ID" value="CBN78963.1"/>
    <property type="molecule type" value="Genomic_DNA"/>
</dbReference>
<evidence type="ECO:0008006" key="4">
    <source>
        <dbReference type="Google" id="ProtNLM"/>
    </source>
</evidence>
<feature type="compositionally biased region" description="Polar residues" evidence="1">
    <location>
        <begin position="144"/>
        <end position="156"/>
    </location>
</feature>
<evidence type="ECO:0000313" key="3">
    <source>
        <dbReference type="Proteomes" id="UP000002630"/>
    </source>
</evidence>
<protein>
    <recommendedName>
        <fullName evidence="4">F-box domain-containing protein</fullName>
    </recommendedName>
</protein>
<dbReference type="InParanoid" id="D8LG64"/>
<reference evidence="2 3" key="1">
    <citation type="journal article" date="2010" name="Nature">
        <title>The Ectocarpus genome and the independent evolution of multicellularity in brown algae.</title>
        <authorList>
            <person name="Cock J.M."/>
            <person name="Sterck L."/>
            <person name="Rouze P."/>
            <person name="Scornet D."/>
            <person name="Allen A.E."/>
            <person name="Amoutzias G."/>
            <person name="Anthouard V."/>
            <person name="Artiguenave F."/>
            <person name="Aury J.M."/>
            <person name="Badger J.H."/>
            <person name="Beszteri B."/>
            <person name="Billiau K."/>
            <person name="Bonnet E."/>
            <person name="Bothwell J.H."/>
            <person name="Bowler C."/>
            <person name="Boyen C."/>
            <person name="Brownlee C."/>
            <person name="Carrano C.J."/>
            <person name="Charrier B."/>
            <person name="Cho G.Y."/>
            <person name="Coelho S.M."/>
            <person name="Collen J."/>
            <person name="Corre E."/>
            <person name="Da Silva C."/>
            <person name="Delage L."/>
            <person name="Delaroque N."/>
            <person name="Dittami S.M."/>
            <person name="Doulbeau S."/>
            <person name="Elias M."/>
            <person name="Farnham G."/>
            <person name="Gachon C.M."/>
            <person name="Gschloessl B."/>
            <person name="Heesch S."/>
            <person name="Jabbari K."/>
            <person name="Jubin C."/>
            <person name="Kawai H."/>
            <person name="Kimura K."/>
            <person name="Kloareg B."/>
            <person name="Kupper F.C."/>
            <person name="Lang D."/>
            <person name="Le Bail A."/>
            <person name="Leblanc C."/>
            <person name="Lerouge P."/>
            <person name="Lohr M."/>
            <person name="Lopez P.J."/>
            <person name="Martens C."/>
            <person name="Maumus F."/>
            <person name="Michel G."/>
            <person name="Miranda-Saavedra D."/>
            <person name="Morales J."/>
            <person name="Moreau H."/>
            <person name="Motomura T."/>
            <person name="Nagasato C."/>
            <person name="Napoli C.A."/>
            <person name="Nelson D.R."/>
            <person name="Nyvall-Collen P."/>
            <person name="Peters A.F."/>
            <person name="Pommier C."/>
            <person name="Potin P."/>
            <person name="Poulain J."/>
            <person name="Quesneville H."/>
            <person name="Read B."/>
            <person name="Rensing S.A."/>
            <person name="Ritter A."/>
            <person name="Rousvoal S."/>
            <person name="Samanta M."/>
            <person name="Samson G."/>
            <person name="Schroeder D.C."/>
            <person name="Segurens B."/>
            <person name="Strittmatter M."/>
            <person name="Tonon T."/>
            <person name="Tregear J.W."/>
            <person name="Valentin K."/>
            <person name="von Dassow P."/>
            <person name="Yamagishi T."/>
            <person name="Van de Peer Y."/>
            <person name="Wincker P."/>
        </authorList>
    </citation>
    <scope>NUCLEOTIDE SEQUENCE [LARGE SCALE GENOMIC DNA]</scope>
    <source>
        <strain evidence="3">Ec32 / CCAP1310/4</strain>
    </source>
</reference>
<feature type="compositionally biased region" description="Polar residues" evidence="1">
    <location>
        <begin position="237"/>
        <end position="246"/>
    </location>
</feature>
<name>D8LG64_ECTSI</name>
<accession>D8LG64</accession>
<feature type="region of interest" description="Disordered" evidence="1">
    <location>
        <begin position="144"/>
        <end position="186"/>
    </location>
</feature>
<proteinExistence type="predicted"/>
<sequence length="337" mass="37061">MLDDAVAGDILAYLPCSDLGASNLISKAWLAPNKNESLWRPFLSTVDPISILGPAKLSELAEQFTCRQVVTQLSLRLCSLCREPTSGFFTLTCSRVCESCFETDARATMCSLRWGSEEGFQAEMTARKVKAEAAHRARVAAYEITQQQSTAKSPSLSREGGGEEDSTSTSPPAEPSPLEKPKRYPSTPRICRLSRETNYVASNQQEGHGVRGEKYGFYRIVNDAFFDAGPTIAISCATSSPSPHGPNTSTNTSNDDDLDENVCDVTCSACSSNSYARFHTMTESESYCPWDVQGYERERRGRVFVEALKTAKDGTTIKDRWHLSRPARAAGWRSLFG</sequence>
<evidence type="ECO:0000256" key="1">
    <source>
        <dbReference type="SAM" id="MobiDB-lite"/>
    </source>
</evidence>
<dbReference type="AlphaFoldDB" id="D8LG64"/>
<gene>
    <name evidence="2" type="ORF">Esi_0157_0062</name>
</gene>
<evidence type="ECO:0000313" key="2">
    <source>
        <dbReference type="EMBL" id="CBN78963.1"/>
    </source>
</evidence>
<organism evidence="2 3">
    <name type="scientific">Ectocarpus siliculosus</name>
    <name type="common">Brown alga</name>
    <name type="synonym">Conferva siliculosa</name>
    <dbReference type="NCBI Taxonomy" id="2880"/>
    <lineage>
        <taxon>Eukaryota</taxon>
        <taxon>Sar</taxon>
        <taxon>Stramenopiles</taxon>
        <taxon>Ochrophyta</taxon>
        <taxon>PX clade</taxon>
        <taxon>Phaeophyceae</taxon>
        <taxon>Ectocarpales</taxon>
        <taxon>Ectocarpaceae</taxon>
        <taxon>Ectocarpus</taxon>
    </lineage>
</organism>
<feature type="region of interest" description="Disordered" evidence="1">
    <location>
        <begin position="237"/>
        <end position="256"/>
    </location>
</feature>